<dbReference type="HOGENOM" id="CLU_2761334_0_0_1"/>
<sequence length="70" mass="7822">MFLNVLARPLQCFVVLPPAAVLELLFSPPSKILIFLTDSSASRIQMQLIAPTSLFIISLVNKSFLYIELK</sequence>
<reference evidence="1" key="1">
    <citation type="journal article" date="2014" name="Genome Biol.">
        <title>Transcriptome and methylome profiling reveals relics of genome dominance in the mesopolyploid Brassica oleracea.</title>
        <authorList>
            <person name="Parkin I.A."/>
            <person name="Koh C."/>
            <person name="Tang H."/>
            <person name="Robinson S.J."/>
            <person name="Kagale S."/>
            <person name="Clarke W.E."/>
            <person name="Town C.D."/>
            <person name="Nixon J."/>
            <person name="Krishnakumar V."/>
            <person name="Bidwell S.L."/>
            <person name="Denoeud F."/>
            <person name="Belcram H."/>
            <person name="Links M.G."/>
            <person name="Just J."/>
            <person name="Clarke C."/>
            <person name="Bender T."/>
            <person name="Huebert T."/>
            <person name="Mason A.S."/>
            <person name="Pires J.C."/>
            <person name="Barker G."/>
            <person name="Moore J."/>
            <person name="Walley P.G."/>
            <person name="Manoli S."/>
            <person name="Batley J."/>
            <person name="Edwards D."/>
            <person name="Nelson M.N."/>
            <person name="Wang X."/>
            <person name="Paterson A.H."/>
            <person name="King G."/>
            <person name="Bancroft I."/>
            <person name="Chalhoub B."/>
            <person name="Sharpe A.G."/>
        </authorList>
    </citation>
    <scope>NUCLEOTIDE SEQUENCE [LARGE SCALE GENOMIC DNA]</scope>
    <source>
        <strain evidence="1">cv. TO1000</strain>
    </source>
</reference>
<dbReference type="Gramene" id="Bo20099s010.1">
    <property type="protein sequence ID" value="Bo20099s010.1"/>
    <property type="gene ID" value="Bo20099s010"/>
</dbReference>
<evidence type="ECO:0000313" key="1">
    <source>
        <dbReference type="EnsemblPlants" id="Bo20099s010.1"/>
    </source>
</evidence>
<reference evidence="1" key="2">
    <citation type="submission" date="2015-06" db="UniProtKB">
        <authorList>
            <consortium name="EnsemblPlants"/>
        </authorList>
    </citation>
    <scope>IDENTIFICATION</scope>
</reference>
<dbReference type="AlphaFoldDB" id="A0A0D3AG83"/>
<dbReference type="EnsemblPlants" id="Bo20099s010.1">
    <property type="protein sequence ID" value="Bo20099s010.1"/>
    <property type="gene ID" value="Bo20099s010"/>
</dbReference>
<protein>
    <submittedName>
        <fullName evidence="1">Uncharacterized protein</fullName>
    </submittedName>
</protein>
<evidence type="ECO:0000313" key="2">
    <source>
        <dbReference type="Proteomes" id="UP000032141"/>
    </source>
</evidence>
<name>A0A0D3AG83_BRAOL</name>
<accession>A0A0D3AG83</accession>
<keyword evidence="2" id="KW-1185">Reference proteome</keyword>
<proteinExistence type="predicted"/>
<dbReference type="Proteomes" id="UP000032141">
    <property type="component" value="Unassembled WGS sequence"/>
</dbReference>
<organism evidence="1 2">
    <name type="scientific">Brassica oleracea var. oleracea</name>
    <dbReference type="NCBI Taxonomy" id="109376"/>
    <lineage>
        <taxon>Eukaryota</taxon>
        <taxon>Viridiplantae</taxon>
        <taxon>Streptophyta</taxon>
        <taxon>Embryophyta</taxon>
        <taxon>Tracheophyta</taxon>
        <taxon>Spermatophyta</taxon>
        <taxon>Magnoliopsida</taxon>
        <taxon>eudicotyledons</taxon>
        <taxon>Gunneridae</taxon>
        <taxon>Pentapetalae</taxon>
        <taxon>rosids</taxon>
        <taxon>malvids</taxon>
        <taxon>Brassicales</taxon>
        <taxon>Brassicaceae</taxon>
        <taxon>Brassiceae</taxon>
        <taxon>Brassica</taxon>
    </lineage>
</organism>